<protein>
    <recommendedName>
        <fullName evidence="3">PD-(D/E)XK endonuclease-like domain-containing protein</fullName>
    </recommendedName>
</protein>
<dbReference type="EMBL" id="JBHLTR010000027">
    <property type="protein sequence ID" value="MFC0560478.1"/>
    <property type="molecule type" value="Genomic_DNA"/>
</dbReference>
<sequence>MSNVKGRLKEMSMVSYASFLKCPYQYADRSFSCWKEAVQNTINDIVKAFLKTPYAVRTHFGTLKLISDHWSQVDRSLFDSYQHFILTSAKVTDHLLQVLMSVKNEQEPIFEMEISSLMSIPSDSGFIEEEGFIFEKILIEVDEKELSTYWDIFKLYCSSNCDVPPKQIEVVDLLNAKRYVHFP</sequence>
<name>A0ABV6NK08_9BACI</name>
<reference evidence="1 2" key="1">
    <citation type="submission" date="2024-09" db="EMBL/GenBank/DDBJ databases">
        <authorList>
            <person name="Sun Q."/>
            <person name="Mori K."/>
        </authorList>
    </citation>
    <scope>NUCLEOTIDE SEQUENCE [LARGE SCALE GENOMIC DNA]</scope>
    <source>
        <strain evidence="1 2">NCAIM B.02301</strain>
    </source>
</reference>
<keyword evidence="2" id="KW-1185">Reference proteome</keyword>
<evidence type="ECO:0000313" key="2">
    <source>
        <dbReference type="Proteomes" id="UP001589833"/>
    </source>
</evidence>
<comment type="caution">
    <text evidence="1">The sequence shown here is derived from an EMBL/GenBank/DDBJ whole genome shotgun (WGS) entry which is preliminary data.</text>
</comment>
<proteinExistence type="predicted"/>
<evidence type="ECO:0000313" key="1">
    <source>
        <dbReference type="EMBL" id="MFC0560478.1"/>
    </source>
</evidence>
<dbReference type="Proteomes" id="UP001589833">
    <property type="component" value="Unassembled WGS sequence"/>
</dbReference>
<accession>A0ABV6NK08</accession>
<gene>
    <name evidence="1" type="ORF">ACFFH4_15855</name>
</gene>
<evidence type="ECO:0008006" key="3">
    <source>
        <dbReference type="Google" id="ProtNLM"/>
    </source>
</evidence>
<organism evidence="1 2">
    <name type="scientific">Halalkalibacter alkalisediminis</name>
    <dbReference type="NCBI Taxonomy" id="935616"/>
    <lineage>
        <taxon>Bacteria</taxon>
        <taxon>Bacillati</taxon>
        <taxon>Bacillota</taxon>
        <taxon>Bacilli</taxon>
        <taxon>Bacillales</taxon>
        <taxon>Bacillaceae</taxon>
        <taxon>Halalkalibacter</taxon>
    </lineage>
</organism>